<evidence type="ECO:0000313" key="2">
    <source>
        <dbReference type="EMBL" id="MDQ0505497.1"/>
    </source>
</evidence>
<feature type="region of interest" description="Disordered" evidence="1">
    <location>
        <begin position="205"/>
        <end position="288"/>
    </location>
</feature>
<sequence>MGRHLASDTALVHAGTPARGLVGVALALALAGCAAGENLDGSFGAQDTGVATGRAAGVTSAATPALTVGSGPDAITYACPSVTVRNGAGTWQVTEGGALRYQGNVGQLARECAIAGQTMTIKVGIEGRVLMGEKGTPGTVRVPVRLAVVEEGPNPKTITTKFFTVPVEIAAGQQQAAFTVVEDQLSFPLPKPEEVERYVVYVGYDPQGEKPKPTSSRPRTPTKPKPKPAASEAAPAAPAPAAAAPKSDPGDVFGPPPGAPSSSSSGSSSSGSSFSTPPSSSAFEPPPR</sequence>
<evidence type="ECO:0000313" key="3">
    <source>
        <dbReference type="Proteomes" id="UP001241747"/>
    </source>
</evidence>
<dbReference type="PROSITE" id="PS51257">
    <property type="entry name" value="PROKAR_LIPOPROTEIN"/>
    <property type="match status" value="1"/>
</dbReference>
<evidence type="ECO:0008006" key="4">
    <source>
        <dbReference type="Google" id="ProtNLM"/>
    </source>
</evidence>
<evidence type="ECO:0000256" key="1">
    <source>
        <dbReference type="SAM" id="MobiDB-lite"/>
    </source>
</evidence>
<name>A0ABU0LEB9_XANAG</name>
<protein>
    <recommendedName>
        <fullName evidence="4">Lipoprotein</fullName>
    </recommendedName>
</protein>
<comment type="caution">
    <text evidence="2">The sequence shown here is derived from an EMBL/GenBank/DDBJ whole genome shotgun (WGS) entry which is preliminary data.</text>
</comment>
<keyword evidence="3" id="KW-1185">Reference proteome</keyword>
<dbReference type="EMBL" id="JAUSVY010000004">
    <property type="protein sequence ID" value="MDQ0505497.1"/>
    <property type="molecule type" value="Genomic_DNA"/>
</dbReference>
<accession>A0ABU0LEB9</accession>
<dbReference type="Proteomes" id="UP001241747">
    <property type="component" value="Unassembled WGS sequence"/>
</dbReference>
<feature type="compositionally biased region" description="Low complexity" evidence="1">
    <location>
        <begin position="228"/>
        <end position="247"/>
    </location>
</feature>
<organism evidence="2 3">
    <name type="scientific">Xanthobacter agilis</name>
    <dbReference type="NCBI Taxonomy" id="47492"/>
    <lineage>
        <taxon>Bacteria</taxon>
        <taxon>Pseudomonadati</taxon>
        <taxon>Pseudomonadota</taxon>
        <taxon>Alphaproteobacteria</taxon>
        <taxon>Hyphomicrobiales</taxon>
        <taxon>Xanthobacteraceae</taxon>
        <taxon>Xanthobacter</taxon>
    </lineage>
</organism>
<dbReference type="RefSeq" id="WP_237344040.1">
    <property type="nucleotide sequence ID" value="NZ_JABWGX010000002.1"/>
</dbReference>
<feature type="compositionally biased region" description="Low complexity" evidence="1">
    <location>
        <begin position="260"/>
        <end position="288"/>
    </location>
</feature>
<proteinExistence type="predicted"/>
<gene>
    <name evidence="2" type="ORF">QOZ94_002293</name>
</gene>
<reference evidence="2 3" key="1">
    <citation type="submission" date="2023-07" db="EMBL/GenBank/DDBJ databases">
        <title>Genomic Encyclopedia of Type Strains, Phase IV (KMG-IV): sequencing the most valuable type-strain genomes for metagenomic binning, comparative biology and taxonomic classification.</title>
        <authorList>
            <person name="Goeker M."/>
        </authorList>
    </citation>
    <scope>NUCLEOTIDE SEQUENCE [LARGE SCALE GENOMIC DNA]</scope>
    <source>
        <strain evidence="2 3">DSM 3770</strain>
    </source>
</reference>